<dbReference type="InterPro" id="IPR050180">
    <property type="entry name" value="RNR_Ribonuclease"/>
</dbReference>
<dbReference type="Pfam" id="PF00575">
    <property type="entry name" value="S1"/>
    <property type="match status" value="1"/>
</dbReference>
<accession>A0A840UAI7</accession>
<dbReference type="InterPro" id="IPR012340">
    <property type="entry name" value="NA-bd_OB-fold"/>
</dbReference>
<proteinExistence type="predicted"/>
<dbReference type="PANTHER" id="PTHR23355:SF37">
    <property type="entry name" value="EXORIBONUCLEASE 2"/>
    <property type="match status" value="1"/>
</dbReference>
<dbReference type="PANTHER" id="PTHR23355">
    <property type="entry name" value="RIBONUCLEASE"/>
    <property type="match status" value="1"/>
</dbReference>
<evidence type="ECO:0000256" key="8">
    <source>
        <dbReference type="ARBA" id="ARBA00022884"/>
    </source>
</evidence>
<evidence type="ECO:0000256" key="6">
    <source>
        <dbReference type="ARBA" id="ARBA00022801"/>
    </source>
</evidence>
<dbReference type="Pfam" id="PF17876">
    <property type="entry name" value="CSD2"/>
    <property type="match status" value="1"/>
</dbReference>
<dbReference type="Pfam" id="PF00773">
    <property type="entry name" value="RNB"/>
    <property type="match status" value="1"/>
</dbReference>
<evidence type="ECO:0000256" key="9">
    <source>
        <dbReference type="SAM" id="MobiDB-lite"/>
    </source>
</evidence>
<dbReference type="InterPro" id="IPR013223">
    <property type="entry name" value="RNase_B_OB_dom"/>
</dbReference>
<gene>
    <name evidence="11" type="ORF">HNR38_000023</name>
</gene>
<dbReference type="Pfam" id="PF08206">
    <property type="entry name" value="OB_RNB"/>
    <property type="match status" value="1"/>
</dbReference>
<dbReference type="SMART" id="SM00955">
    <property type="entry name" value="RNB"/>
    <property type="match status" value="1"/>
</dbReference>
<reference evidence="11 12" key="1">
    <citation type="submission" date="2020-08" db="EMBL/GenBank/DDBJ databases">
        <title>Genomic Encyclopedia of Type Strains, Phase IV (KMG-IV): sequencing the most valuable type-strain genomes for metagenomic binning, comparative biology and taxonomic classification.</title>
        <authorList>
            <person name="Goeker M."/>
        </authorList>
    </citation>
    <scope>NUCLEOTIDE SEQUENCE [LARGE SCALE GENOMIC DNA]</scope>
    <source>
        <strain evidence="11 12">DSM 22359</strain>
    </source>
</reference>
<feature type="domain" description="S1 motif" evidence="10">
    <location>
        <begin position="567"/>
        <end position="647"/>
    </location>
</feature>
<keyword evidence="5" id="KW-0540">Nuclease</keyword>
<comment type="subcellular location">
    <subcellularLocation>
        <location evidence="2">Cytoplasm</location>
    </subcellularLocation>
</comment>
<dbReference type="GO" id="GO:0006402">
    <property type="term" value="P:mRNA catabolic process"/>
    <property type="evidence" value="ECO:0007669"/>
    <property type="project" value="TreeGrafter"/>
</dbReference>
<dbReference type="Proteomes" id="UP000591735">
    <property type="component" value="Unassembled WGS sequence"/>
</dbReference>
<dbReference type="SMART" id="SM00357">
    <property type="entry name" value="CSP"/>
    <property type="match status" value="1"/>
</dbReference>
<protein>
    <recommendedName>
        <fullName evidence="3">exoribonuclease II</fullName>
        <ecNumber evidence="3">3.1.13.1</ecNumber>
    </recommendedName>
</protein>
<dbReference type="GO" id="GO:0008859">
    <property type="term" value="F:exoribonuclease II activity"/>
    <property type="evidence" value="ECO:0007669"/>
    <property type="project" value="UniProtKB-EC"/>
</dbReference>
<evidence type="ECO:0000259" key="10">
    <source>
        <dbReference type="PROSITE" id="PS50126"/>
    </source>
</evidence>
<dbReference type="NCBIfam" id="TIGR00358">
    <property type="entry name" value="3_prime_RNase"/>
    <property type="match status" value="1"/>
</dbReference>
<feature type="region of interest" description="Disordered" evidence="9">
    <location>
        <begin position="189"/>
        <end position="214"/>
    </location>
</feature>
<evidence type="ECO:0000256" key="7">
    <source>
        <dbReference type="ARBA" id="ARBA00022839"/>
    </source>
</evidence>
<dbReference type="SMART" id="SM00316">
    <property type="entry name" value="S1"/>
    <property type="match status" value="2"/>
</dbReference>
<dbReference type="InterPro" id="IPR001900">
    <property type="entry name" value="RNase_II/R"/>
</dbReference>
<evidence type="ECO:0000313" key="11">
    <source>
        <dbReference type="EMBL" id="MBB5319555.1"/>
    </source>
</evidence>
<dbReference type="GO" id="GO:0003723">
    <property type="term" value="F:RNA binding"/>
    <property type="evidence" value="ECO:0007669"/>
    <property type="project" value="UniProtKB-KW"/>
</dbReference>
<dbReference type="EC" id="3.1.13.1" evidence="3"/>
<sequence>MLNADALNQLRQLKTDIKENKVVFAGTVKATNGRFGFVALDEGRDVFLPPEEMQKVLPGDRVNVTEHEADKGKTQGVVDELLETHLTTFVGRYLVKGKGHFVVPETPGINRWIFIPPRERKNAEAGDFIYCQIHRHPIKDGKGQARVLRVIGKEGEPGIERAFTLANFDLADTWPDEVTQQADSLSEDTLAAHTDQREDRSEQPYVTIDSPGTQDMDDALMATPNATGWQLSIAIADPTTVVEPGSPAEEEAFNRATAIYFPGEPLPMLPEAISTRLCSLMPNARRLALVCDLQVNNDGSLGEYSFHRAVIQSQSKLSYDLVAHLIEGREDDDIKALPDAVANSLDQLHQAATALRKWRSEHALLSPDRPEFRLRLDENKRVRLIEPATQNEAHRLVEECMVAANRCAADFLHQQGEGLFIQHPGLRDDRTENIRKLLEGYAPHLAEVDTGSAEGFRKLMLESGEVEADVPVKSILSRQLARAELAFEPAPHQGMGLASYTTFTSPLRKFADFYVHRLIKAALWDEPMKALNSQQLETLQSSQIRARQAANTLENWLKSDFAKGLPGDPMEGSISRTMPTGFYVRLDSNGLEGFVSCRDLDGKYSFDPVTLRLVHNKNGRIFQLEQRVTVSFDGVDDERRQIRFKLIEGGQAPSEPQENSQND</sequence>
<organism evidence="11 12">
    <name type="scientific">Marinobacter oulmenensis</name>
    <dbReference type="NCBI Taxonomy" id="643747"/>
    <lineage>
        <taxon>Bacteria</taxon>
        <taxon>Pseudomonadati</taxon>
        <taxon>Pseudomonadota</taxon>
        <taxon>Gammaproteobacteria</taxon>
        <taxon>Pseudomonadales</taxon>
        <taxon>Marinobacteraceae</taxon>
        <taxon>Marinobacter</taxon>
    </lineage>
</organism>
<evidence type="ECO:0000256" key="4">
    <source>
        <dbReference type="ARBA" id="ARBA00022490"/>
    </source>
</evidence>
<evidence type="ECO:0000256" key="2">
    <source>
        <dbReference type="ARBA" id="ARBA00004496"/>
    </source>
</evidence>
<evidence type="ECO:0000313" key="12">
    <source>
        <dbReference type="Proteomes" id="UP000591735"/>
    </source>
</evidence>
<dbReference type="InterPro" id="IPR011129">
    <property type="entry name" value="CSD"/>
</dbReference>
<keyword evidence="8" id="KW-0694">RNA-binding</keyword>
<dbReference type="RefSeq" id="WP_183698530.1">
    <property type="nucleotide sequence ID" value="NZ_JACHFE010000001.1"/>
</dbReference>
<keyword evidence="7" id="KW-0269">Exonuclease</keyword>
<comment type="caution">
    <text evidence="11">The sequence shown here is derived from an EMBL/GenBank/DDBJ whole genome shotgun (WGS) entry which is preliminary data.</text>
</comment>
<dbReference type="CDD" id="cd00164">
    <property type="entry name" value="S1_like"/>
    <property type="match status" value="1"/>
</dbReference>
<dbReference type="InterPro" id="IPR003029">
    <property type="entry name" value="S1_domain"/>
</dbReference>
<keyword evidence="4" id="KW-0963">Cytoplasm</keyword>
<dbReference type="InterPro" id="IPR004476">
    <property type="entry name" value="RNase_II/RNase_R"/>
</dbReference>
<dbReference type="SUPFAM" id="SSF50249">
    <property type="entry name" value="Nucleic acid-binding proteins"/>
    <property type="match status" value="3"/>
</dbReference>
<name>A0A840UAI7_9GAMM</name>
<dbReference type="AlphaFoldDB" id="A0A840UAI7"/>
<dbReference type="Gene3D" id="2.40.50.140">
    <property type="entry name" value="Nucleic acid-binding proteins"/>
    <property type="match status" value="2"/>
</dbReference>
<dbReference type="PROSITE" id="PS50126">
    <property type="entry name" value="S1"/>
    <property type="match status" value="1"/>
</dbReference>
<evidence type="ECO:0000256" key="1">
    <source>
        <dbReference type="ARBA" id="ARBA00001849"/>
    </source>
</evidence>
<dbReference type="InterPro" id="IPR040476">
    <property type="entry name" value="CSD2"/>
</dbReference>
<dbReference type="EMBL" id="JACHFE010000001">
    <property type="protein sequence ID" value="MBB5319555.1"/>
    <property type="molecule type" value="Genomic_DNA"/>
</dbReference>
<keyword evidence="6 11" id="KW-0378">Hydrolase</keyword>
<evidence type="ECO:0000256" key="5">
    <source>
        <dbReference type="ARBA" id="ARBA00022722"/>
    </source>
</evidence>
<dbReference type="GO" id="GO:0005829">
    <property type="term" value="C:cytosol"/>
    <property type="evidence" value="ECO:0007669"/>
    <property type="project" value="TreeGrafter"/>
</dbReference>
<keyword evidence="12" id="KW-1185">Reference proteome</keyword>
<comment type="catalytic activity">
    <reaction evidence="1">
        <text>Exonucleolytic cleavage in the 3'- to 5'-direction to yield nucleoside 5'-phosphates.</text>
        <dbReference type="EC" id="3.1.13.1"/>
    </reaction>
</comment>
<evidence type="ECO:0000256" key="3">
    <source>
        <dbReference type="ARBA" id="ARBA00012163"/>
    </source>
</evidence>